<reference evidence="2" key="1">
    <citation type="submission" date="2015-10" db="EMBL/GenBank/DDBJ databases">
        <authorList>
            <person name="Martinez-Garcia P.J."/>
            <person name="Crepeau M.W."/>
            <person name="Puiu D."/>
            <person name="Gonzalez-Ibeas D."/>
            <person name="Whalen J."/>
            <person name="Stevens K."/>
            <person name="Paul R."/>
            <person name="Butterfield T."/>
            <person name="Britton M."/>
            <person name="Reagan R."/>
            <person name="Chakraborty S."/>
            <person name="Walawage S.L."/>
            <person name="Vasquez-Gross H.A."/>
            <person name="Cardeno C."/>
            <person name="Famula R."/>
            <person name="Pratt K."/>
            <person name="Kuruganti S."/>
            <person name="Aradhya M.K."/>
            <person name="Leslie C.A."/>
            <person name="Dandekar A.M."/>
            <person name="Salzberg S.L."/>
            <person name="Wegrzyn J.L."/>
            <person name="Langley C.H."/>
            <person name="Neale D.B."/>
        </authorList>
    </citation>
    <scope>NUCLEOTIDE SEQUENCE</scope>
    <source>
        <tissue evidence="2">Leaves</tissue>
    </source>
</reference>
<evidence type="ECO:0000313" key="3">
    <source>
        <dbReference type="Proteomes" id="UP000619265"/>
    </source>
</evidence>
<dbReference type="AlphaFoldDB" id="A0A833Y3B7"/>
<dbReference type="Proteomes" id="UP000619265">
    <property type="component" value="Unassembled WGS sequence"/>
</dbReference>
<feature type="domain" description="Reverse transcriptase Ty1/copia-type" evidence="1">
    <location>
        <begin position="46"/>
        <end position="138"/>
    </location>
</feature>
<dbReference type="InterPro" id="IPR043502">
    <property type="entry name" value="DNA/RNA_pol_sf"/>
</dbReference>
<protein>
    <recommendedName>
        <fullName evidence="1">Reverse transcriptase Ty1/copia-type domain-containing protein</fullName>
    </recommendedName>
</protein>
<sequence>MRLARFLLDVIDTRASRSSEGNPRQRRKESLFASSSNLERLMILRERYKAYLVTKGYTQQKGLDYHETFSLVAKLVTVKTLLALAVIKGWTLHQFGFNNAFVHGKLEKEVYMQIPPGYSVQGPNKVCKLKKSLYGLKTGLPTVVDDIIVASNDTQAISELKGFLDTKFKITDIESFKYFLDLEVARNPTGIQICQRKHALDIQHDSGQLGFKPTSIPMDPNFKLSKDEGNLLHDPALYRRLIGRLLQLTTTRLDPSYSIHLLSQYMAAPHVSHLQAAYKVLRYIKKSPGQGLFFASSSSYQLTAYCDSDWASCPDTRRSTTEYCVFLGHSLISWKTKKQMIVSRSFDKAEYRSMVAASCEISWLKYLLVDLTISHSQQAFLYCNNQAALHIVANPVFHVPNKLN</sequence>
<dbReference type="Gramene" id="Jr03_18960_p1">
    <property type="protein sequence ID" value="cds.Jr03_18960_p1"/>
    <property type="gene ID" value="Jr03_18960"/>
</dbReference>
<dbReference type="Pfam" id="PF07727">
    <property type="entry name" value="RVT_2"/>
    <property type="match status" value="2"/>
</dbReference>
<evidence type="ECO:0000259" key="1">
    <source>
        <dbReference type="Pfam" id="PF07727"/>
    </source>
</evidence>
<gene>
    <name evidence="2" type="ORF">F2P56_007379</name>
</gene>
<name>A0A833Y3B7_JUGRE</name>
<dbReference type="EMBL" id="LIHL02000003">
    <property type="protein sequence ID" value="KAF5475587.1"/>
    <property type="molecule type" value="Genomic_DNA"/>
</dbReference>
<dbReference type="CDD" id="cd09272">
    <property type="entry name" value="RNase_HI_RT_Ty1"/>
    <property type="match status" value="1"/>
</dbReference>
<accession>A0A833Y3B7</accession>
<proteinExistence type="predicted"/>
<dbReference type="PANTHER" id="PTHR11439">
    <property type="entry name" value="GAG-POL-RELATED RETROTRANSPOSON"/>
    <property type="match status" value="1"/>
</dbReference>
<dbReference type="SUPFAM" id="SSF56672">
    <property type="entry name" value="DNA/RNA polymerases"/>
    <property type="match status" value="1"/>
</dbReference>
<evidence type="ECO:0000313" key="2">
    <source>
        <dbReference type="EMBL" id="KAF5475587.1"/>
    </source>
</evidence>
<dbReference type="InterPro" id="IPR013103">
    <property type="entry name" value="RVT_2"/>
</dbReference>
<dbReference type="PANTHER" id="PTHR11439:SF470">
    <property type="entry name" value="CYSTEINE-RICH RLK (RECEPTOR-LIKE PROTEIN KINASE) 8"/>
    <property type="match status" value="1"/>
</dbReference>
<reference evidence="2" key="2">
    <citation type="submission" date="2020-03" db="EMBL/GenBank/DDBJ databases">
        <title>Walnut 2.0.</title>
        <authorList>
            <person name="Marrano A."/>
            <person name="Britton M."/>
            <person name="Zimin A.V."/>
            <person name="Zaini P.A."/>
            <person name="Workman R."/>
            <person name="Puiu D."/>
            <person name="Bianco L."/>
            <person name="Allen B.J."/>
            <person name="Troggio M."/>
            <person name="Leslie C.A."/>
            <person name="Timp W."/>
            <person name="Dendekar A."/>
            <person name="Salzberg S.L."/>
            <person name="Neale D.B."/>
        </authorList>
    </citation>
    <scope>NUCLEOTIDE SEQUENCE</scope>
    <source>
        <tissue evidence="2">Leaves</tissue>
    </source>
</reference>
<comment type="caution">
    <text evidence="2">The sequence shown here is derived from an EMBL/GenBank/DDBJ whole genome shotgun (WGS) entry which is preliminary data.</text>
</comment>
<feature type="domain" description="Reverse transcriptase Ty1/copia-type" evidence="1">
    <location>
        <begin position="143"/>
        <end position="218"/>
    </location>
</feature>
<organism evidence="2 3">
    <name type="scientific">Juglans regia</name>
    <name type="common">English walnut</name>
    <dbReference type="NCBI Taxonomy" id="51240"/>
    <lineage>
        <taxon>Eukaryota</taxon>
        <taxon>Viridiplantae</taxon>
        <taxon>Streptophyta</taxon>
        <taxon>Embryophyta</taxon>
        <taxon>Tracheophyta</taxon>
        <taxon>Spermatophyta</taxon>
        <taxon>Magnoliopsida</taxon>
        <taxon>eudicotyledons</taxon>
        <taxon>Gunneridae</taxon>
        <taxon>Pentapetalae</taxon>
        <taxon>rosids</taxon>
        <taxon>fabids</taxon>
        <taxon>Fagales</taxon>
        <taxon>Juglandaceae</taxon>
        <taxon>Juglans</taxon>
    </lineage>
</organism>